<evidence type="ECO:0000313" key="10">
    <source>
        <dbReference type="Proteomes" id="UP000267029"/>
    </source>
</evidence>
<dbReference type="GO" id="GO:0042500">
    <property type="term" value="F:aspartic endopeptidase activity, intramembrane cleaving"/>
    <property type="evidence" value="ECO:0007669"/>
    <property type="project" value="InterPro"/>
</dbReference>
<feature type="transmembrane region" description="Helical" evidence="8">
    <location>
        <begin position="206"/>
        <end position="230"/>
    </location>
</feature>
<dbReference type="GO" id="GO:0098554">
    <property type="term" value="C:cytoplasmic side of endoplasmic reticulum membrane"/>
    <property type="evidence" value="ECO:0007669"/>
    <property type="project" value="TreeGrafter"/>
</dbReference>
<comment type="similarity">
    <text evidence="2">Belongs to the peptidase A22B family.</text>
</comment>
<feature type="transmembrane region" description="Helical" evidence="8">
    <location>
        <begin position="69"/>
        <end position="91"/>
    </location>
</feature>
<dbReference type="SMART" id="SM00730">
    <property type="entry name" value="PSN"/>
    <property type="match status" value="1"/>
</dbReference>
<dbReference type="InterPro" id="IPR007369">
    <property type="entry name" value="Peptidase_A22B_SPP"/>
</dbReference>
<sequence>MDQNITLLNVAASNNATRYFTTESGIASAALFFMAILPIYVGAHRSVDALQKSLKVEDKDLSIISSHEAAMFPVYASGALFGIFILFKLFAAEYVNIVISCYFFGIGTSTVFFLIRPYVVNLVPSIFPNTHFKLTLTESKDDAPQPQQECVSVDFERKDIFPLIIALIIGCAYIFTKHWVANNLIGLAIAVVAVEYLHLDKVSNGCILLGGLFIYDIFWVFGTGVMVFVATNFDGPIKGKTAFYPNNRYSLAYFFVFPRDLLTNGFFSKDVAMLGLGDIVVPGIFLALLLRFDDRLNRQGSRTYFWTGFIAYIIGLLTTFVVMYSFHHAQPALLYLVPLCLGLPLTVALIKGDFKELMAYKDIPQEVENRLKAEREARESSEAEKKAN</sequence>
<feature type="transmembrane region" description="Helical" evidence="8">
    <location>
        <begin position="332"/>
        <end position="350"/>
    </location>
</feature>
<feature type="transmembrane region" description="Helical" evidence="8">
    <location>
        <begin position="160"/>
        <end position="176"/>
    </location>
</feature>
<evidence type="ECO:0000256" key="7">
    <source>
        <dbReference type="ARBA" id="ARBA00023136"/>
    </source>
</evidence>
<keyword evidence="6 8" id="KW-1133">Transmembrane helix</keyword>
<dbReference type="Pfam" id="PF04258">
    <property type="entry name" value="Peptidase_A22B"/>
    <property type="match status" value="1"/>
</dbReference>
<comment type="subcellular location">
    <subcellularLocation>
        <location evidence="1">Endoplasmic reticulum membrane</location>
        <topology evidence="1">Multi-pass membrane protein</topology>
    </subcellularLocation>
</comment>
<name>A0A0R3U6Y4_MESCO</name>
<dbReference type="OrthoDB" id="29661at2759"/>
<evidence type="ECO:0000256" key="5">
    <source>
        <dbReference type="ARBA" id="ARBA00022824"/>
    </source>
</evidence>
<feature type="transmembrane region" description="Helical" evidence="8">
    <location>
        <begin position="25"/>
        <end position="43"/>
    </location>
</feature>
<evidence type="ECO:0000313" key="9">
    <source>
        <dbReference type="EMBL" id="VDD76571.1"/>
    </source>
</evidence>
<accession>A0A0R3U6Y4</accession>
<feature type="transmembrane region" description="Helical" evidence="8">
    <location>
        <begin position="271"/>
        <end position="292"/>
    </location>
</feature>
<dbReference type="GO" id="GO:0033619">
    <property type="term" value="P:membrane protein proteolysis"/>
    <property type="evidence" value="ECO:0007669"/>
    <property type="project" value="TreeGrafter"/>
</dbReference>
<proteinExistence type="inferred from homology"/>
<evidence type="ECO:0008006" key="11">
    <source>
        <dbReference type="Google" id="ProtNLM"/>
    </source>
</evidence>
<evidence type="ECO:0000256" key="4">
    <source>
        <dbReference type="ARBA" id="ARBA00022801"/>
    </source>
</evidence>
<dbReference type="InterPro" id="IPR006639">
    <property type="entry name" value="Preselin/SPP"/>
</dbReference>
<evidence type="ECO:0000256" key="3">
    <source>
        <dbReference type="ARBA" id="ARBA00022692"/>
    </source>
</evidence>
<protein>
    <recommendedName>
        <fullName evidence="11">Minor histocompatibility antigen H13</fullName>
    </recommendedName>
</protein>
<reference evidence="9 10" key="1">
    <citation type="submission" date="2018-10" db="EMBL/GenBank/DDBJ databases">
        <authorList>
            <consortium name="Pathogen Informatics"/>
        </authorList>
    </citation>
    <scope>NUCLEOTIDE SEQUENCE [LARGE SCALE GENOMIC DNA]</scope>
</reference>
<feature type="transmembrane region" description="Helical" evidence="8">
    <location>
        <begin position="97"/>
        <end position="115"/>
    </location>
</feature>
<keyword evidence="10" id="KW-1185">Reference proteome</keyword>
<dbReference type="GO" id="GO:0006465">
    <property type="term" value="P:signal peptide processing"/>
    <property type="evidence" value="ECO:0007669"/>
    <property type="project" value="TreeGrafter"/>
</dbReference>
<feature type="transmembrane region" description="Helical" evidence="8">
    <location>
        <begin position="304"/>
        <end position="326"/>
    </location>
</feature>
<dbReference type="STRING" id="53468.A0A0R3U6Y4"/>
<keyword evidence="5" id="KW-0256">Endoplasmic reticulum</keyword>
<keyword evidence="7 8" id="KW-0472">Membrane</keyword>
<organism evidence="9 10">
    <name type="scientific">Mesocestoides corti</name>
    <name type="common">Flatworm</name>
    <dbReference type="NCBI Taxonomy" id="53468"/>
    <lineage>
        <taxon>Eukaryota</taxon>
        <taxon>Metazoa</taxon>
        <taxon>Spiralia</taxon>
        <taxon>Lophotrochozoa</taxon>
        <taxon>Platyhelminthes</taxon>
        <taxon>Cestoda</taxon>
        <taxon>Eucestoda</taxon>
        <taxon>Cyclophyllidea</taxon>
        <taxon>Mesocestoididae</taxon>
        <taxon>Mesocestoides</taxon>
    </lineage>
</organism>
<evidence type="ECO:0000256" key="1">
    <source>
        <dbReference type="ARBA" id="ARBA00004477"/>
    </source>
</evidence>
<evidence type="ECO:0000256" key="2">
    <source>
        <dbReference type="ARBA" id="ARBA00006859"/>
    </source>
</evidence>
<dbReference type="AlphaFoldDB" id="A0A0R3U6Y4"/>
<gene>
    <name evidence="9" type="ORF">MCOS_LOCUS2574</name>
</gene>
<keyword evidence="4" id="KW-0378">Hydrolase</keyword>
<dbReference type="EMBL" id="UXSR01000439">
    <property type="protein sequence ID" value="VDD76571.1"/>
    <property type="molecule type" value="Genomic_DNA"/>
</dbReference>
<dbReference type="GO" id="GO:0098553">
    <property type="term" value="C:lumenal side of endoplasmic reticulum membrane"/>
    <property type="evidence" value="ECO:0007669"/>
    <property type="project" value="TreeGrafter"/>
</dbReference>
<keyword evidence="3 8" id="KW-0812">Transmembrane</keyword>
<dbReference type="PANTHER" id="PTHR12174">
    <property type="entry name" value="SIGNAL PEPTIDE PEPTIDASE"/>
    <property type="match status" value="1"/>
</dbReference>
<dbReference type="Proteomes" id="UP000267029">
    <property type="component" value="Unassembled WGS sequence"/>
</dbReference>
<dbReference type="PANTHER" id="PTHR12174:SF23">
    <property type="entry name" value="MINOR HISTOCOMPATIBILITY ANTIGEN H13"/>
    <property type="match status" value="1"/>
</dbReference>
<evidence type="ECO:0000256" key="6">
    <source>
        <dbReference type="ARBA" id="ARBA00022989"/>
    </source>
</evidence>
<evidence type="ECO:0000256" key="8">
    <source>
        <dbReference type="SAM" id="Phobius"/>
    </source>
</evidence>